<feature type="region of interest" description="Disordered" evidence="1">
    <location>
        <begin position="242"/>
        <end position="303"/>
    </location>
</feature>
<dbReference type="Proteomes" id="UP000515165">
    <property type="component" value="Chromosome 7"/>
</dbReference>
<feature type="region of interest" description="Disordered" evidence="1">
    <location>
        <begin position="217"/>
        <end position="236"/>
    </location>
</feature>
<feature type="region of interest" description="Disordered" evidence="1">
    <location>
        <begin position="1"/>
        <end position="24"/>
    </location>
</feature>
<dbReference type="KEGG" id="zca:113927326"/>
<accession>A0A6J2DXZ3</accession>
<evidence type="ECO:0000256" key="1">
    <source>
        <dbReference type="SAM" id="MobiDB-lite"/>
    </source>
</evidence>
<feature type="region of interest" description="Disordered" evidence="1">
    <location>
        <begin position="83"/>
        <end position="107"/>
    </location>
</feature>
<keyword evidence="2" id="KW-1185">Reference proteome</keyword>
<feature type="region of interest" description="Disordered" evidence="1">
    <location>
        <begin position="135"/>
        <end position="200"/>
    </location>
</feature>
<organism evidence="2 3">
    <name type="scientific">Zalophus californianus</name>
    <name type="common">California sealion</name>
    <dbReference type="NCBI Taxonomy" id="9704"/>
    <lineage>
        <taxon>Eukaryota</taxon>
        <taxon>Metazoa</taxon>
        <taxon>Chordata</taxon>
        <taxon>Craniata</taxon>
        <taxon>Vertebrata</taxon>
        <taxon>Euteleostomi</taxon>
        <taxon>Mammalia</taxon>
        <taxon>Eutheria</taxon>
        <taxon>Laurasiatheria</taxon>
        <taxon>Carnivora</taxon>
        <taxon>Caniformia</taxon>
        <taxon>Pinnipedia</taxon>
        <taxon>Otariidae</taxon>
        <taxon>Zalophus</taxon>
    </lineage>
</organism>
<sequence>MKPLSAEPREERRTPSRAGSLAIRSRAALGSNRCRLRPDPRGLGPRRLRVRHQLGAEVSAGCVAGPWERVGTRPLSAIEEVTHGDKETPGNGLGEVRAPPGLGESGPPEVGFPALRGLCPRIGTVTIWLAHSVPREAGTSGGPGLGVRSPPRSAPSGTQSGGPARGGLAPASQFEKSRSGTHLSSIAPAEPPTSLPLGRGAGLRRGLGALHCRAAGRAVHARGGGTRRGHIGGWDFGGRDAAQGLWQPHRGAPGAPHQNALSEGERSERSRRTSPSGAAAQRGPQCIRPVGGPRGTLAPSSCEKKSGNWIWHFRVPRQLTRPFPPSTSPFE</sequence>
<dbReference type="GeneID" id="113927326"/>
<reference evidence="3" key="1">
    <citation type="submission" date="2025-08" db="UniProtKB">
        <authorList>
            <consortium name="RefSeq"/>
        </authorList>
    </citation>
    <scope>IDENTIFICATION</scope>
    <source>
        <tissue evidence="3">Blood</tissue>
    </source>
</reference>
<evidence type="ECO:0000313" key="2">
    <source>
        <dbReference type="Proteomes" id="UP000515165"/>
    </source>
</evidence>
<dbReference type="AlphaFoldDB" id="A0A6J2DXZ3"/>
<dbReference type="RefSeq" id="XP_027458888.2">
    <property type="nucleotide sequence ID" value="XM_027603087.2"/>
</dbReference>
<gene>
    <name evidence="3" type="primary">LOC113927326</name>
</gene>
<name>A0A6J2DXZ3_ZALCA</name>
<proteinExistence type="predicted"/>
<evidence type="ECO:0000313" key="3">
    <source>
        <dbReference type="RefSeq" id="XP_027458888.2"/>
    </source>
</evidence>
<protein>
    <submittedName>
        <fullName evidence="3">Translation initiation factor IF-2-like</fullName>
    </submittedName>
</protein>